<dbReference type="OrthoDB" id="2154985at2759"/>
<dbReference type="InterPro" id="IPR019412">
    <property type="entry name" value="IML2/TPR_39"/>
</dbReference>
<dbReference type="PANTHER" id="PTHR31859">
    <property type="entry name" value="TETRATRICOPEPTIDE REPEAT PROTEIN 39 FAMILY MEMBER"/>
    <property type="match status" value="1"/>
</dbReference>
<dbReference type="GO" id="GO:0005829">
    <property type="term" value="C:cytosol"/>
    <property type="evidence" value="ECO:0007669"/>
    <property type="project" value="TreeGrafter"/>
</dbReference>
<evidence type="ECO:0000256" key="2">
    <source>
        <dbReference type="SAM" id="MobiDB-lite"/>
    </source>
</evidence>
<dbReference type="GO" id="GO:0005741">
    <property type="term" value="C:mitochondrial outer membrane"/>
    <property type="evidence" value="ECO:0007669"/>
    <property type="project" value="TreeGrafter"/>
</dbReference>
<feature type="compositionally biased region" description="Basic and acidic residues" evidence="2">
    <location>
        <begin position="431"/>
        <end position="442"/>
    </location>
</feature>
<dbReference type="RefSeq" id="XP_041135734.1">
    <property type="nucleotide sequence ID" value="XM_041282958.1"/>
</dbReference>
<dbReference type="PANTHER" id="PTHR31859:SF1">
    <property type="entry name" value="TETRATRICOPEPTIDE REPEAT PROTEIN 39C"/>
    <property type="match status" value="1"/>
</dbReference>
<organism evidence="3 4">
    <name type="scientific">Dekkera bruxellensis</name>
    <name type="common">Brettanomyces custersii</name>
    <dbReference type="NCBI Taxonomy" id="5007"/>
    <lineage>
        <taxon>Eukaryota</taxon>
        <taxon>Fungi</taxon>
        <taxon>Dikarya</taxon>
        <taxon>Ascomycota</taxon>
        <taxon>Saccharomycotina</taxon>
        <taxon>Pichiomycetes</taxon>
        <taxon>Pichiales</taxon>
        <taxon>Pichiaceae</taxon>
        <taxon>Brettanomyces</taxon>
    </lineage>
</organism>
<feature type="compositionally biased region" description="Basic and acidic residues" evidence="2">
    <location>
        <begin position="378"/>
        <end position="423"/>
    </location>
</feature>
<gene>
    <name evidence="3" type="ORF">BRETT_004462</name>
</gene>
<name>A0A871R9F2_DEKBR</name>
<dbReference type="EMBL" id="CP063133">
    <property type="protein sequence ID" value="QOU19241.1"/>
    <property type="molecule type" value="Genomic_DNA"/>
</dbReference>
<feature type="region of interest" description="Disordered" evidence="2">
    <location>
        <begin position="378"/>
        <end position="465"/>
    </location>
</feature>
<sequence>MLRALGFLSPGRTVTAEEGTRHIVFEALKLEKALKAMDYVLDDRPKEAFRLLEDHDEVPISQLAYGVCEFLEATLGFEEDTMKHAAVILTKAEGLAWKEKGFAEKNRLQGSEIYPAGTEYTVVYAEANLLNALLMLMTESFVEQAKALLKLRRAYHALDSISKSMQRMNKGEFTTVTEAMRNLGLLGNESTPNLQSDGSSSSTQRFADVPHGLTEQQLQDREVVEGLERIYRMRKARIAGSHIGNPPAYKAMRTHLGMGGTGGDLAEKARGEAHVEQMYGDPEISSVDEYIHSGVNLCFGILQVVLSLLPPGLGTVLSVVGFKGSREKGLRMIWKAAQERNVQGGIALLALLVFYDGPFQFTDVAFDLAPVRGEGEVSIGERDGENKNIGDTNIKRIKDKNTKNGHIKDKNTKDEHIKDKNTKDVNIQGDRNNEGESSKGENNEGENDGENEGESNKGEGHAGNDKEVFNIRDQNDKNKIPSTTPSPYISQKMELERKATAGQGEPTILHPGDRLVRTLLHARAIFPRSNLWLLQESRMLAGRGRLEEAVELLDSAKPSQMRQVDALMFFDRCMLLVFLHRFDRAAKEFLHLMDVNTYSHALYTYFAGACYLEAYRMCETGLLVRGPHMQDSADPAKRDKYRELARKYLLQAPELAGKKTFMAHIPPFEKLICRKHREVQRRARQTGMPYLDCIGTSPIHELAYFWDGYNRMPEQALRLSVKLLGYTASQTLDPDLDLLDSRTGKPYAHFDEPREQSMMRHTLQAVSLRRLGQIHRGNHILDRYVIRHISLSGRVGPAEKLRKLDENPWLYPTALYEKALFCWNINGVGGLDDSVAWLRKSQDFGGDDYELSTRISMKTKAALDRLEDMQVS</sequence>
<dbReference type="Pfam" id="PF10300">
    <property type="entry name" value="Iml2-TPR_39"/>
    <property type="match status" value="2"/>
</dbReference>
<reference evidence="3" key="2">
    <citation type="journal article" name="BMC Genomics">
        <title>New genome assemblies reveal patterns of domestication and adaptation across Brettanomyces (Dekkera) species.</title>
        <authorList>
            <person name="Roach M.J."/>
            <person name="Borneman A.R."/>
        </authorList>
    </citation>
    <scope>NUCLEOTIDE SEQUENCE</scope>
    <source>
        <strain evidence="3">UCD 2041</strain>
    </source>
</reference>
<feature type="compositionally biased region" description="Basic and acidic residues" evidence="2">
    <location>
        <begin position="454"/>
        <end position="465"/>
    </location>
</feature>
<feature type="compositionally biased region" description="Acidic residues" evidence="2">
    <location>
        <begin position="443"/>
        <end position="453"/>
    </location>
</feature>
<accession>A0A871R9F2</accession>
<evidence type="ECO:0000313" key="3">
    <source>
        <dbReference type="EMBL" id="QOU19241.1"/>
    </source>
</evidence>
<evidence type="ECO:0000256" key="1">
    <source>
        <dbReference type="ARBA" id="ARBA00010925"/>
    </source>
</evidence>
<protein>
    <recommendedName>
        <fullName evidence="5">Mitochondrial outer membrane protein IML2</fullName>
    </recommendedName>
</protein>
<dbReference type="KEGG" id="bbrx:BRETT_004462"/>
<dbReference type="GO" id="GO:0005634">
    <property type="term" value="C:nucleus"/>
    <property type="evidence" value="ECO:0007669"/>
    <property type="project" value="TreeGrafter"/>
</dbReference>
<proteinExistence type="inferred from homology"/>
<comment type="similarity">
    <text evidence="1">Belongs to the IML2 family.</text>
</comment>
<evidence type="ECO:0008006" key="5">
    <source>
        <dbReference type="Google" id="ProtNLM"/>
    </source>
</evidence>
<dbReference type="AlphaFoldDB" id="A0A871R9F2"/>
<feature type="compositionally biased region" description="Polar residues" evidence="2">
    <location>
        <begin position="188"/>
        <end position="205"/>
    </location>
</feature>
<dbReference type="GeneID" id="64576385"/>
<reference evidence="3" key="1">
    <citation type="submission" date="2020-10" db="EMBL/GenBank/DDBJ databases">
        <authorList>
            <person name="Palmer J.M."/>
        </authorList>
    </citation>
    <scope>NUCLEOTIDE SEQUENCE</scope>
    <source>
        <strain evidence="3">UCD 2041</strain>
    </source>
</reference>
<evidence type="ECO:0000313" key="4">
    <source>
        <dbReference type="Proteomes" id="UP000663131"/>
    </source>
</evidence>
<dbReference type="Proteomes" id="UP000663131">
    <property type="component" value="Chromosome 5"/>
</dbReference>
<feature type="region of interest" description="Disordered" evidence="2">
    <location>
        <begin position="187"/>
        <end position="206"/>
    </location>
</feature>